<dbReference type="InterPro" id="IPR001753">
    <property type="entry name" value="Enoyl-CoA_hydra/iso"/>
</dbReference>
<dbReference type="AlphaFoldDB" id="A0A2N0H7A0"/>
<comment type="similarity">
    <text evidence="2 6">Belongs to the enoyl-CoA hydratase/isomerase family.</text>
</comment>
<name>A0A2N0H7A0_9SPHN</name>
<evidence type="ECO:0000256" key="3">
    <source>
        <dbReference type="ARBA" id="ARBA00022832"/>
    </source>
</evidence>
<dbReference type="Gene3D" id="1.10.12.10">
    <property type="entry name" value="Lyase 2-enoyl-coa Hydratase, Chain A, domain 2"/>
    <property type="match status" value="1"/>
</dbReference>
<keyword evidence="3" id="KW-0276">Fatty acid metabolism</keyword>
<evidence type="ECO:0000313" key="8">
    <source>
        <dbReference type="Proteomes" id="UP000232587"/>
    </source>
</evidence>
<organism evidence="7 8">
    <name type="scientific">Novosphingobium kunmingense</name>
    <dbReference type="NCBI Taxonomy" id="1211806"/>
    <lineage>
        <taxon>Bacteria</taxon>
        <taxon>Pseudomonadati</taxon>
        <taxon>Pseudomonadota</taxon>
        <taxon>Alphaproteobacteria</taxon>
        <taxon>Sphingomonadales</taxon>
        <taxon>Sphingomonadaceae</taxon>
        <taxon>Novosphingobium</taxon>
    </lineage>
</organism>
<protein>
    <submittedName>
        <fullName evidence="7">Enoyl-CoA hydratase/carnithine racemase</fullName>
    </submittedName>
</protein>
<dbReference type="InterPro" id="IPR045002">
    <property type="entry name" value="Ech1-like"/>
</dbReference>
<gene>
    <name evidence="7" type="ORF">B0I00_2350</name>
</gene>
<dbReference type="GO" id="GO:0016853">
    <property type="term" value="F:isomerase activity"/>
    <property type="evidence" value="ECO:0007669"/>
    <property type="project" value="UniProtKB-KW"/>
</dbReference>
<dbReference type="PROSITE" id="PS00166">
    <property type="entry name" value="ENOYL_COA_HYDRATASE"/>
    <property type="match status" value="1"/>
</dbReference>
<dbReference type="CDD" id="cd06558">
    <property type="entry name" value="crotonase-like"/>
    <property type="match status" value="1"/>
</dbReference>
<dbReference type="Proteomes" id="UP000232587">
    <property type="component" value="Unassembled WGS sequence"/>
</dbReference>
<evidence type="ECO:0000256" key="2">
    <source>
        <dbReference type="ARBA" id="ARBA00005254"/>
    </source>
</evidence>
<accession>A0A2N0H7A0</accession>
<evidence type="ECO:0000256" key="4">
    <source>
        <dbReference type="ARBA" id="ARBA00023098"/>
    </source>
</evidence>
<dbReference type="UniPathway" id="UPA00659"/>
<dbReference type="InterPro" id="IPR029045">
    <property type="entry name" value="ClpP/crotonase-like_dom_sf"/>
</dbReference>
<dbReference type="EMBL" id="PHUF01000004">
    <property type="protein sequence ID" value="PKB14750.1"/>
    <property type="molecule type" value="Genomic_DNA"/>
</dbReference>
<sequence>MRQEMNPGGRVAIELEDSGVAQVRLIRADKMNALDPDMFAALIDAGHVLHEMKGLRAVVLAGEGRSFCAGLDLTSMANTGRHERTPLTERTYGNANHAQQVAMLWRKLPVPVIAAVHGVCFGGGLQVASGADIRVVDPAARMAVMEMKWGLVPDMAGYALWKGLVRDDVLRELTFTNREFTGQQAGEYGFATIVDANPVARASAIAAEIADRNPHAQRAAKRLFNRYLEATTDEILMAESVEQQALIGSKNQIEAVMSQMEKRQAAYVDP</sequence>
<evidence type="ECO:0000256" key="1">
    <source>
        <dbReference type="ARBA" id="ARBA00005005"/>
    </source>
</evidence>
<keyword evidence="4" id="KW-0443">Lipid metabolism</keyword>
<reference evidence="7 8" key="1">
    <citation type="submission" date="2017-11" db="EMBL/GenBank/DDBJ databases">
        <title>Genomic Encyclopedia of Type Strains, Phase III (KMG-III): the genomes of soil and plant-associated and newly described type strains.</title>
        <authorList>
            <person name="Whitman W."/>
        </authorList>
    </citation>
    <scope>NUCLEOTIDE SEQUENCE [LARGE SCALE GENOMIC DNA]</scope>
    <source>
        <strain evidence="7 8">CGMCC 1.12274</strain>
    </source>
</reference>
<dbReference type="GO" id="GO:0006635">
    <property type="term" value="P:fatty acid beta-oxidation"/>
    <property type="evidence" value="ECO:0007669"/>
    <property type="project" value="UniProtKB-UniPathway"/>
</dbReference>
<dbReference type="Gene3D" id="3.90.226.10">
    <property type="entry name" value="2-enoyl-CoA Hydratase, Chain A, domain 1"/>
    <property type="match status" value="1"/>
</dbReference>
<comment type="pathway">
    <text evidence="1">Lipid metabolism; fatty acid beta-oxidation.</text>
</comment>
<evidence type="ECO:0000256" key="6">
    <source>
        <dbReference type="RuleBase" id="RU003707"/>
    </source>
</evidence>
<proteinExistence type="inferred from homology"/>
<keyword evidence="8" id="KW-1185">Reference proteome</keyword>
<dbReference type="RefSeq" id="WP_232730212.1">
    <property type="nucleotide sequence ID" value="NZ_PHUF01000004.1"/>
</dbReference>
<evidence type="ECO:0000256" key="5">
    <source>
        <dbReference type="ARBA" id="ARBA00023235"/>
    </source>
</evidence>
<dbReference type="InterPro" id="IPR018376">
    <property type="entry name" value="Enoyl-CoA_hyd/isom_CS"/>
</dbReference>
<dbReference type="SUPFAM" id="SSF52096">
    <property type="entry name" value="ClpP/crotonase"/>
    <property type="match status" value="1"/>
</dbReference>
<keyword evidence="5" id="KW-0413">Isomerase</keyword>
<comment type="caution">
    <text evidence="7">The sequence shown here is derived from an EMBL/GenBank/DDBJ whole genome shotgun (WGS) entry which is preliminary data.</text>
</comment>
<dbReference type="InterPro" id="IPR014748">
    <property type="entry name" value="Enoyl-CoA_hydra_C"/>
</dbReference>
<evidence type="ECO:0000313" key="7">
    <source>
        <dbReference type="EMBL" id="PKB14750.1"/>
    </source>
</evidence>
<dbReference type="Pfam" id="PF00378">
    <property type="entry name" value="ECH_1"/>
    <property type="match status" value="1"/>
</dbReference>
<dbReference type="PANTHER" id="PTHR43149:SF1">
    <property type="entry name" value="DELTA(3,5)-DELTA(2,4)-DIENOYL-COA ISOMERASE, MITOCHONDRIAL"/>
    <property type="match status" value="1"/>
</dbReference>
<dbReference type="NCBIfam" id="NF005699">
    <property type="entry name" value="PRK07509.1"/>
    <property type="match status" value="1"/>
</dbReference>
<dbReference type="PANTHER" id="PTHR43149">
    <property type="entry name" value="ENOYL-COA HYDRATASE"/>
    <property type="match status" value="1"/>
</dbReference>